<sequence length="193" mass="21640">MATNVLSLLWLLPFSSNFTRSVCSSHGFGINSQALANELDTNIGNEQKHRCWNCNNTEVPVFFKDFVLPQPVIIPIYQDTWHLDITYDVEVLTNLTRLEASFNVQVISDDGYTELCYVLGDRCFVQDVCEKLSQGGFRCPIPNAHYKGTAKPKLPTLPFIVTGEFLVALHLWSEGLPIGCLQCLLCINCTTGY</sequence>
<dbReference type="SUPFAM" id="SSF63707">
    <property type="entry name" value="Ganglioside M2 (gm2) activator"/>
    <property type="match status" value="1"/>
</dbReference>
<organism evidence="3 4">
    <name type="scientific">Dreissena polymorpha</name>
    <name type="common">Zebra mussel</name>
    <name type="synonym">Mytilus polymorpha</name>
    <dbReference type="NCBI Taxonomy" id="45954"/>
    <lineage>
        <taxon>Eukaryota</taxon>
        <taxon>Metazoa</taxon>
        <taxon>Spiralia</taxon>
        <taxon>Lophotrochozoa</taxon>
        <taxon>Mollusca</taxon>
        <taxon>Bivalvia</taxon>
        <taxon>Autobranchia</taxon>
        <taxon>Heteroconchia</taxon>
        <taxon>Euheterodonta</taxon>
        <taxon>Imparidentia</taxon>
        <taxon>Neoheterodontei</taxon>
        <taxon>Myida</taxon>
        <taxon>Dreissenoidea</taxon>
        <taxon>Dreissenidae</taxon>
        <taxon>Dreissena</taxon>
    </lineage>
</organism>
<protein>
    <submittedName>
        <fullName evidence="3">Uncharacterized protein</fullName>
    </submittedName>
</protein>
<dbReference type="Proteomes" id="UP000828390">
    <property type="component" value="Unassembled WGS sequence"/>
</dbReference>
<evidence type="ECO:0000256" key="2">
    <source>
        <dbReference type="SAM" id="SignalP"/>
    </source>
</evidence>
<dbReference type="AlphaFoldDB" id="A0A9D4KJS9"/>
<keyword evidence="1 2" id="KW-0732">Signal</keyword>
<keyword evidence="4" id="KW-1185">Reference proteome</keyword>
<comment type="caution">
    <text evidence="3">The sequence shown here is derived from an EMBL/GenBank/DDBJ whole genome shotgun (WGS) entry which is preliminary data.</text>
</comment>
<name>A0A9D4KJS9_DREPO</name>
<dbReference type="Gene3D" id="2.70.220.10">
    <property type="entry name" value="Ganglioside GM2 activator"/>
    <property type="match status" value="1"/>
</dbReference>
<feature type="chain" id="PRO_5038581817" evidence="2">
    <location>
        <begin position="22"/>
        <end position="193"/>
    </location>
</feature>
<proteinExistence type="predicted"/>
<reference evidence="3" key="2">
    <citation type="submission" date="2020-11" db="EMBL/GenBank/DDBJ databases">
        <authorList>
            <person name="McCartney M.A."/>
            <person name="Auch B."/>
            <person name="Kono T."/>
            <person name="Mallez S."/>
            <person name="Becker A."/>
            <person name="Gohl D.M."/>
            <person name="Silverstein K.A.T."/>
            <person name="Koren S."/>
            <person name="Bechman K.B."/>
            <person name="Herman A."/>
            <person name="Abrahante J.E."/>
            <person name="Garbe J."/>
        </authorList>
    </citation>
    <scope>NUCLEOTIDE SEQUENCE</scope>
    <source>
        <strain evidence="3">Duluth1</strain>
        <tissue evidence="3">Whole animal</tissue>
    </source>
</reference>
<dbReference type="EMBL" id="JAIWYP010000004">
    <property type="protein sequence ID" value="KAH3841133.1"/>
    <property type="molecule type" value="Genomic_DNA"/>
</dbReference>
<evidence type="ECO:0000256" key="1">
    <source>
        <dbReference type="ARBA" id="ARBA00022729"/>
    </source>
</evidence>
<evidence type="ECO:0000313" key="4">
    <source>
        <dbReference type="Proteomes" id="UP000828390"/>
    </source>
</evidence>
<dbReference type="InterPro" id="IPR036846">
    <property type="entry name" value="GM2-AP_sf"/>
</dbReference>
<accession>A0A9D4KJS9</accession>
<evidence type="ECO:0000313" key="3">
    <source>
        <dbReference type="EMBL" id="KAH3841133.1"/>
    </source>
</evidence>
<gene>
    <name evidence="3" type="ORF">DPMN_114591</name>
</gene>
<reference evidence="3" key="1">
    <citation type="journal article" date="2019" name="bioRxiv">
        <title>The Genome of the Zebra Mussel, Dreissena polymorpha: A Resource for Invasive Species Research.</title>
        <authorList>
            <person name="McCartney M.A."/>
            <person name="Auch B."/>
            <person name="Kono T."/>
            <person name="Mallez S."/>
            <person name="Zhang Y."/>
            <person name="Obille A."/>
            <person name="Becker A."/>
            <person name="Abrahante J.E."/>
            <person name="Garbe J."/>
            <person name="Badalamenti J.P."/>
            <person name="Herman A."/>
            <person name="Mangelson H."/>
            <person name="Liachko I."/>
            <person name="Sullivan S."/>
            <person name="Sone E.D."/>
            <person name="Koren S."/>
            <person name="Silverstein K.A.T."/>
            <person name="Beckman K.B."/>
            <person name="Gohl D.M."/>
        </authorList>
    </citation>
    <scope>NUCLEOTIDE SEQUENCE</scope>
    <source>
        <strain evidence="3">Duluth1</strain>
        <tissue evidence="3">Whole animal</tissue>
    </source>
</reference>
<feature type="signal peptide" evidence="2">
    <location>
        <begin position="1"/>
        <end position="21"/>
    </location>
</feature>